<keyword evidence="4" id="KW-1185">Reference proteome</keyword>
<reference evidence="3 4" key="1">
    <citation type="submission" date="2016-03" db="EMBL/GenBank/DDBJ databases">
        <title>Draft genome sequence of the Fonsecaea monophora CBS 269.37.</title>
        <authorList>
            <person name="Bombassaro A."/>
            <person name="Vinicius W.A."/>
            <person name="De Hoog S."/>
            <person name="Sun J."/>
            <person name="Souza E.M."/>
            <person name="Raittz R.T."/>
            <person name="Costa F."/>
            <person name="Leao A.C."/>
            <person name="Tadra-Sfeir M.Z."/>
            <person name="Baura V."/>
            <person name="Balsanelli E."/>
            <person name="Pedrosa F.O."/>
            <person name="Moreno L.F."/>
            <person name="Steffens M.B."/>
            <person name="Xi L."/>
            <person name="Bocca A.L."/>
            <person name="Felipe M.S."/>
            <person name="Teixeira M."/>
            <person name="Telles Filho F.Q."/>
            <person name="Azevedo C.M."/>
            <person name="Gomes R."/>
            <person name="Vicente V.A."/>
        </authorList>
    </citation>
    <scope>NUCLEOTIDE SEQUENCE [LARGE SCALE GENOMIC DNA]</scope>
    <source>
        <strain evidence="3 4">CBS 269.37</strain>
    </source>
</reference>
<gene>
    <name evidence="3" type="ORF">AYO21_11492</name>
</gene>
<dbReference type="InterPro" id="IPR010730">
    <property type="entry name" value="HET"/>
</dbReference>
<dbReference type="EMBL" id="LVKK01000163">
    <property type="protein sequence ID" value="OAG34340.1"/>
    <property type="molecule type" value="Genomic_DNA"/>
</dbReference>
<dbReference type="Pfam" id="PF26639">
    <property type="entry name" value="Het-6_barrel"/>
    <property type="match status" value="1"/>
</dbReference>
<dbReference type="OrthoDB" id="2157530at2759"/>
<organism evidence="3 4">
    <name type="scientific">Fonsecaea monophora</name>
    <dbReference type="NCBI Taxonomy" id="254056"/>
    <lineage>
        <taxon>Eukaryota</taxon>
        <taxon>Fungi</taxon>
        <taxon>Dikarya</taxon>
        <taxon>Ascomycota</taxon>
        <taxon>Pezizomycotina</taxon>
        <taxon>Eurotiomycetes</taxon>
        <taxon>Chaetothyriomycetidae</taxon>
        <taxon>Chaetothyriales</taxon>
        <taxon>Herpotrichiellaceae</taxon>
        <taxon>Fonsecaea</taxon>
    </lineage>
</organism>
<dbReference type="RefSeq" id="XP_022506292.1">
    <property type="nucleotide sequence ID" value="XM_022661383.1"/>
</dbReference>
<dbReference type="AlphaFoldDB" id="A0A177ESQ7"/>
<dbReference type="Proteomes" id="UP000077002">
    <property type="component" value="Unassembled WGS sequence"/>
</dbReference>
<protein>
    <recommendedName>
        <fullName evidence="2">Heterokaryon incompatibility domain-containing protein</fullName>
    </recommendedName>
</protein>
<evidence type="ECO:0000259" key="2">
    <source>
        <dbReference type="Pfam" id="PF06985"/>
    </source>
</evidence>
<evidence type="ECO:0000256" key="1">
    <source>
        <dbReference type="SAM" id="MobiDB-lite"/>
    </source>
</evidence>
<dbReference type="GeneID" id="34606586"/>
<feature type="compositionally biased region" description="Gly residues" evidence="1">
    <location>
        <begin position="585"/>
        <end position="594"/>
    </location>
</feature>
<proteinExistence type="predicted"/>
<dbReference type="PANTHER" id="PTHR24148:SF64">
    <property type="entry name" value="HETEROKARYON INCOMPATIBILITY DOMAIN-CONTAINING PROTEIN"/>
    <property type="match status" value="1"/>
</dbReference>
<name>A0A177ESQ7_9EURO</name>
<dbReference type="PANTHER" id="PTHR24148">
    <property type="entry name" value="ANKYRIN REPEAT DOMAIN-CONTAINING PROTEIN 39 HOMOLOG-RELATED"/>
    <property type="match status" value="1"/>
</dbReference>
<dbReference type="InterPro" id="IPR052895">
    <property type="entry name" value="HetReg/Transcr_Mod"/>
</dbReference>
<evidence type="ECO:0000313" key="3">
    <source>
        <dbReference type="EMBL" id="OAG34340.1"/>
    </source>
</evidence>
<dbReference type="Pfam" id="PF06985">
    <property type="entry name" value="HET"/>
    <property type="match status" value="1"/>
</dbReference>
<evidence type="ECO:0000313" key="4">
    <source>
        <dbReference type="Proteomes" id="UP000077002"/>
    </source>
</evidence>
<feature type="compositionally biased region" description="Polar residues" evidence="1">
    <location>
        <begin position="595"/>
        <end position="611"/>
    </location>
</feature>
<feature type="region of interest" description="Disordered" evidence="1">
    <location>
        <begin position="577"/>
        <end position="641"/>
    </location>
</feature>
<comment type="caution">
    <text evidence="3">The sequence shown here is derived from an EMBL/GenBank/DDBJ whole genome shotgun (WGS) entry which is preliminary data.</text>
</comment>
<feature type="domain" description="Heterokaryon incompatibility" evidence="2">
    <location>
        <begin position="41"/>
        <end position="213"/>
    </location>
</feature>
<accession>A0A177ESQ7</accession>
<sequence length="898" mass="100156">MYSFAPLDDGHIRILDILPAVDVGAEIRCELHHREFEPGTYHALSYVWGGPIPHKSVYIDDKPVEVTPNLFMGLRRIRHPTDKISLWVDALCIDQKNDQEKMSQVKRMTEIYANAMTVFMWLGEEDDDSDLAMELLQCLEKMVAGAVAWTSGGHQVAFFEPGAPIGKSKMEYINLDLWGFLTTLRIRDFDRHWKALGPLFERPYWFRVWIIQEIVAASHAILCCGSQRTSWNALMAWVSRSEVLQHLDNLDEADRALRRANVFLKQYADLTHDIAFGKRPSLLEGLVRLRRFRATDTRDHVYAILNLVDHKGFEPNYTKRMPEVYKDVVKFVIEQDETLDFLSACKPSLAWSSLTELQSKLDFEAALARAALISDLPSPRENSPFDSQSNDLWDVRSMVTNLQEALQQVTESITEIDAICVETNASKKGGLDDIENIQRGSAAGKITSNRSSIQDTVEHCAHCMMRLGNSMKMILFMLDTLVRDEPQDAVDQSATMRGAELLKESLAKIGLDLQDFLNLRNMTLTTCQKAQDSWSQLRSCRPDLIPRHILGSHREKASEAMTQLGDAINRLKNSIFEPSEESSGPGPGKVGGTGDSNKVATATSATSQNPGNVEKGTENASESPEDLSGAPPGPLDVEKTAGDICSKGNAILKTISEVILPSWVPDWRQGNLEHGNLLLKRTDNCHYKAGGSKPYFYFPNDESVLIVHGVNLGRVQTTNRAEKESLQPALKRQWDFWVTASHPRNVYGGPKDQQEAFIRTLVAGRNEDGSKGTCGMTPQLLEDMFDLGFVETNGNKAESETISMTDINLALAPSSNEFKFGATDKGFMARVPIFSEDGDIVAVLLGAKAPIVLRRYAKLDAYLVVGECYVDGVMEGEVIAELTTGDRCLDELEDFRLV</sequence>